<dbReference type="AlphaFoldDB" id="A0A561UG10"/>
<evidence type="ECO:0000313" key="1">
    <source>
        <dbReference type="EMBL" id="TWF98302.1"/>
    </source>
</evidence>
<evidence type="ECO:0000313" key="2">
    <source>
        <dbReference type="Proteomes" id="UP000317940"/>
    </source>
</evidence>
<sequence length="132" mass="12824">MGGTGTGAGSGPGGPLVIANAAGALLSMASCVAGLVNPGIGLPEGEPVTGGVRFYAEAYGARALPLGAMVLQQLVRGRGGRVLPAVLLLAGAVQAGDAAIGVRTRNPGMALGAGALAVLHLETARRFARSAR</sequence>
<dbReference type="Proteomes" id="UP000317940">
    <property type="component" value="Unassembled WGS sequence"/>
</dbReference>
<reference evidence="1 2" key="1">
    <citation type="submission" date="2019-06" db="EMBL/GenBank/DDBJ databases">
        <title>Sequencing the genomes of 1000 actinobacteria strains.</title>
        <authorList>
            <person name="Klenk H.-P."/>
        </authorList>
    </citation>
    <scope>NUCLEOTIDE SEQUENCE [LARGE SCALE GENOMIC DNA]</scope>
    <source>
        <strain evidence="1 2">DSM 44826</strain>
    </source>
</reference>
<organism evidence="1 2">
    <name type="scientific">Kitasatospora viridis</name>
    <dbReference type="NCBI Taxonomy" id="281105"/>
    <lineage>
        <taxon>Bacteria</taxon>
        <taxon>Bacillati</taxon>
        <taxon>Actinomycetota</taxon>
        <taxon>Actinomycetes</taxon>
        <taxon>Kitasatosporales</taxon>
        <taxon>Streptomycetaceae</taxon>
        <taxon>Kitasatospora</taxon>
    </lineage>
</organism>
<protein>
    <recommendedName>
        <fullName evidence="3">DoxX-like protein</fullName>
    </recommendedName>
</protein>
<gene>
    <name evidence="1" type="ORF">FHX73_112109</name>
</gene>
<comment type="caution">
    <text evidence="1">The sequence shown here is derived from an EMBL/GenBank/DDBJ whole genome shotgun (WGS) entry which is preliminary data.</text>
</comment>
<accession>A0A561UG10</accession>
<proteinExistence type="predicted"/>
<dbReference type="EMBL" id="VIWT01000001">
    <property type="protein sequence ID" value="TWF98302.1"/>
    <property type="molecule type" value="Genomic_DNA"/>
</dbReference>
<evidence type="ECO:0008006" key="3">
    <source>
        <dbReference type="Google" id="ProtNLM"/>
    </source>
</evidence>
<keyword evidence="2" id="KW-1185">Reference proteome</keyword>
<name>A0A561UG10_9ACTN</name>